<keyword evidence="2 5" id="KW-0812">Transmembrane</keyword>
<dbReference type="AlphaFoldDB" id="A0A1F7RS45"/>
<evidence type="ECO:0000256" key="4">
    <source>
        <dbReference type="ARBA" id="ARBA00023136"/>
    </source>
</evidence>
<evidence type="ECO:0000313" key="6">
    <source>
        <dbReference type="EMBL" id="OGL44375.1"/>
    </source>
</evidence>
<evidence type="ECO:0000256" key="3">
    <source>
        <dbReference type="ARBA" id="ARBA00022989"/>
    </source>
</evidence>
<dbReference type="EMBL" id="MGDD01000227">
    <property type="protein sequence ID" value="OGL44375.1"/>
    <property type="molecule type" value="Genomic_DNA"/>
</dbReference>
<keyword evidence="4 5" id="KW-0472">Membrane</keyword>
<evidence type="ECO:0000256" key="2">
    <source>
        <dbReference type="ARBA" id="ARBA00022692"/>
    </source>
</evidence>
<organism evidence="6 7">
    <name type="scientific">Candidatus Schekmanbacteria bacterium RBG_13_48_7</name>
    <dbReference type="NCBI Taxonomy" id="1817878"/>
    <lineage>
        <taxon>Bacteria</taxon>
        <taxon>Candidatus Schekmaniibacteriota</taxon>
    </lineage>
</organism>
<accession>A0A1F7RS45</accession>
<feature type="transmembrane region" description="Helical" evidence="5">
    <location>
        <begin position="22"/>
        <end position="52"/>
    </location>
</feature>
<name>A0A1F7RS45_9BACT</name>
<feature type="transmembrane region" description="Helical" evidence="5">
    <location>
        <begin position="98"/>
        <end position="118"/>
    </location>
</feature>
<dbReference type="PANTHER" id="PTHR33514:SF13">
    <property type="entry name" value="PROTEIN ABCI12, CHLOROPLASTIC"/>
    <property type="match status" value="1"/>
</dbReference>
<comment type="caution">
    <text evidence="6">The sequence shown here is derived from an EMBL/GenBank/DDBJ whole genome shotgun (WGS) entry which is preliminary data.</text>
</comment>
<reference evidence="6 7" key="1">
    <citation type="journal article" date="2016" name="Nat. Commun.">
        <title>Thousands of microbial genomes shed light on interconnected biogeochemical processes in an aquifer system.</title>
        <authorList>
            <person name="Anantharaman K."/>
            <person name="Brown C.T."/>
            <person name="Hug L.A."/>
            <person name="Sharon I."/>
            <person name="Castelle C.J."/>
            <person name="Probst A.J."/>
            <person name="Thomas B.C."/>
            <person name="Singh A."/>
            <person name="Wilkins M.J."/>
            <person name="Karaoz U."/>
            <person name="Brodie E.L."/>
            <person name="Williams K.H."/>
            <person name="Hubbard S.S."/>
            <person name="Banfield J.F."/>
        </authorList>
    </citation>
    <scope>NUCLEOTIDE SEQUENCE [LARGE SCALE GENOMIC DNA]</scope>
</reference>
<gene>
    <name evidence="6" type="ORF">A2161_02885</name>
</gene>
<dbReference type="PANTHER" id="PTHR33514">
    <property type="entry name" value="PROTEIN ABCI12, CHLOROPLASTIC"/>
    <property type="match status" value="1"/>
</dbReference>
<dbReference type="Proteomes" id="UP000179266">
    <property type="component" value="Unassembled WGS sequence"/>
</dbReference>
<protein>
    <submittedName>
        <fullName evidence="6">Cobalt ABC transporter permease</fullName>
    </submittedName>
</protein>
<sequence length="259" mass="29207">MNIYLFTESDTIIHRLDPRTKIFILVVTFIISVLHPHPLFIFPILCMVLLHAGLAKCFSNIARIWYLLMIISVFSTVLWAFFAGGAHIIFWRISVESALYGIGVALKLDIMMISGIIFLSTTRNEDLTQGLIRLKVPFGFSFAFSMALRLLPTLIGNAQSIIQAQKSRGLDLDTGNIITRTRKHVPLLVPIFLTSIRSTDQLAMALDSKGFKSRKKRTFYNIIKFTCTDWISIAAVTLILGLNLWIKFSGCGKIYGLFI</sequence>
<comment type="subcellular location">
    <subcellularLocation>
        <location evidence="1">Membrane</location>
        <topology evidence="1">Multi-pass membrane protein</topology>
    </subcellularLocation>
</comment>
<evidence type="ECO:0000256" key="1">
    <source>
        <dbReference type="ARBA" id="ARBA00004141"/>
    </source>
</evidence>
<dbReference type="InterPro" id="IPR003339">
    <property type="entry name" value="ABC/ECF_trnsptr_transmembrane"/>
</dbReference>
<evidence type="ECO:0000256" key="5">
    <source>
        <dbReference type="SAM" id="Phobius"/>
    </source>
</evidence>
<dbReference type="CDD" id="cd16914">
    <property type="entry name" value="EcfT"/>
    <property type="match status" value="1"/>
</dbReference>
<evidence type="ECO:0000313" key="7">
    <source>
        <dbReference type="Proteomes" id="UP000179266"/>
    </source>
</evidence>
<dbReference type="Pfam" id="PF02361">
    <property type="entry name" value="CbiQ"/>
    <property type="match status" value="1"/>
</dbReference>
<proteinExistence type="predicted"/>
<feature type="transmembrane region" description="Helical" evidence="5">
    <location>
        <begin position="138"/>
        <end position="158"/>
    </location>
</feature>
<feature type="transmembrane region" description="Helical" evidence="5">
    <location>
        <begin position="222"/>
        <end position="246"/>
    </location>
</feature>
<keyword evidence="3 5" id="KW-1133">Transmembrane helix</keyword>
<feature type="transmembrane region" description="Helical" evidence="5">
    <location>
        <begin position="64"/>
        <end position="91"/>
    </location>
</feature>
<dbReference type="GO" id="GO:0005886">
    <property type="term" value="C:plasma membrane"/>
    <property type="evidence" value="ECO:0007669"/>
    <property type="project" value="TreeGrafter"/>
</dbReference>